<evidence type="ECO:0000313" key="5">
    <source>
        <dbReference type="EMBL" id="MFC5357631.1"/>
    </source>
</evidence>
<proteinExistence type="predicted"/>
<dbReference type="SUPFAM" id="SSF50331">
    <property type="entry name" value="MOP-like"/>
    <property type="match status" value="1"/>
</dbReference>
<keyword evidence="1" id="KW-0813">Transport</keyword>
<evidence type="ECO:0000313" key="6">
    <source>
        <dbReference type="Proteomes" id="UP001596166"/>
    </source>
</evidence>
<dbReference type="InterPro" id="IPR027417">
    <property type="entry name" value="P-loop_NTPase"/>
</dbReference>
<dbReference type="PANTHER" id="PTHR42781">
    <property type="entry name" value="SPERMIDINE/PUTRESCINE IMPORT ATP-BINDING PROTEIN POTA"/>
    <property type="match status" value="1"/>
</dbReference>
<dbReference type="InterPro" id="IPR017871">
    <property type="entry name" value="ABC_transporter-like_CS"/>
</dbReference>
<name>A0ABW0GA76_9PROT</name>
<dbReference type="Pfam" id="PF08402">
    <property type="entry name" value="TOBE_2"/>
    <property type="match status" value="1"/>
</dbReference>
<dbReference type="Proteomes" id="UP001596166">
    <property type="component" value="Unassembled WGS sequence"/>
</dbReference>
<dbReference type="RefSeq" id="WP_376997274.1">
    <property type="nucleotide sequence ID" value="NZ_JBHSLC010000049.1"/>
</dbReference>
<comment type="caution">
    <text evidence="5">The sequence shown here is derived from an EMBL/GenBank/DDBJ whole genome shotgun (WGS) entry which is preliminary data.</text>
</comment>
<dbReference type="SUPFAM" id="SSF52540">
    <property type="entry name" value="P-loop containing nucleoside triphosphate hydrolases"/>
    <property type="match status" value="1"/>
</dbReference>
<protein>
    <submittedName>
        <fullName evidence="5">ABC transporter ATP-binding protein</fullName>
    </submittedName>
</protein>
<dbReference type="InterPro" id="IPR003593">
    <property type="entry name" value="AAA+_ATPase"/>
</dbReference>
<evidence type="ECO:0000256" key="1">
    <source>
        <dbReference type="ARBA" id="ARBA00022448"/>
    </source>
</evidence>
<dbReference type="InterPro" id="IPR050093">
    <property type="entry name" value="ABC_SmlMolc_Importer"/>
</dbReference>
<dbReference type="PROSITE" id="PS50893">
    <property type="entry name" value="ABC_TRANSPORTER_2"/>
    <property type="match status" value="1"/>
</dbReference>
<feature type="domain" description="ABC transporter" evidence="4">
    <location>
        <begin position="27"/>
        <end position="267"/>
    </location>
</feature>
<evidence type="ECO:0000256" key="3">
    <source>
        <dbReference type="ARBA" id="ARBA00022840"/>
    </source>
</evidence>
<dbReference type="SMART" id="SM00382">
    <property type="entry name" value="AAA"/>
    <property type="match status" value="1"/>
</dbReference>
<dbReference type="Pfam" id="PF00005">
    <property type="entry name" value="ABC_tran"/>
    <property type="match status" value="1"/>
</dbReference>
<dbReference type="PROSITE" id="PS00211">
    <property type="entry name" value="ABC_TRANSPORTER_1"/>
    <property type="match status" value="1"/>
</dbReference>
<dbReference type="InterPro" id="IPR013611">
    <property type="entry name" value="Transp-assoc_OB_typ2"/>
</dbReference>
<dbReference type="InterPro" id="IPR008995">
    <property type="entry name" value="Mo/tungstate-bd_C_term_dom"/>
</dbReference>
<keyword evidence="6" id="KW-1185">Reference proteome</keyword>
<dbReference type="EMBL" id="JBHSLC010000049">
    <property type="protein sequence ID" value="MFC5357631.1"/>
    <property type="molecule type" value="Genomic_DNA"/>
</dbReference>
<organism evidence="5 6">
    <name type="scientific">Azospirillum himalayense</name>
    <dbReference type="NCBI Taxonomy" id="654847"/>
    <lineage>
        <taxon>Bacteria</taxon>
        <taxon>Pseudomonadati</taxon>
        <taxon>Pseudomonadota</taxon>
        <taxon>Alphaproteobacteria</taxon>
        <taxon>Rhodospirillales</taxon>
        <taxon>Azospirillaceae</taxon>
        <taxon>Azospirillum</taxon>
    </lineage>
</organism>
<dbReference type="Gene3D" id="3.40.50.300">
    <property type="entry name" value="P-loop containing nucleotide triphosphate hydrolases"/>
    <property type="match status" value="1"/>
</dbReference>
<dbReference type="InterPro" id="IPR003439">
    <property type="entry name" value="ABC_transporter-like_ATP-bd"/>
</dbReference>
<evidence type="ECO:0000259" key="4">
    <source>
        <dbReference type="PROSITE" id="PS50893"/>
    </source>
</evidence>
<sequence>MTIATSPVRLVADDVPMSTPLPADVRIRVRNLTKRYRTPRGDVLALNNVSMTVNAGEKLVLLGPSGCGKTTLLRCVAGLEQPDEGEIEINGTVVFSSDRGILVPPEKRGVSMVFQSYALWPHMTVFDNVAFPLTNARVPKSDIRDRVRAALAMVGCAAFENRFPGQLSGGQQQRIALARAIVSNSGVILFDEPLSNVDAKVREQLRIELVSMQKKLGFSALYVTHDQTEATAVAHRIAVMNTGSVAQIGSPYEIYERPDSRYVADFVGATNEFPGTVVGRKDGLLLVDTVIGRLASRDAVDVDAGQPVVVLIRPENLHVTAEEEGLNVMGATLESTMFLGLFTEYVALVGDKRVILRSMRQELVREGGAIGIGVHPEHVRVFR</sequence>
<dbReference type="GO" id="GO:0005524">
    <property type="term" value="F:ATP binding"/>
    <property type="evidence" value="ECO:0007669"/>
    <property type="project" value="UniProtKB-KW"/>
</dbReference>
<reference evidence="6" key="1">
    <citation type="journal article" date="2019" name="Int. J. Syst. Evol. Microbiol.">
        <title>The Global Catalogue of Microorganisms (GCM) 10K type strain sequencing project: providing services to taxonomists for standard genome sequencing and annotation.</title>
        <authorList>
            <consortium name="The Broad Institute Genomics Platform"/>
            <consortium name="The Broad Institute Genome Sequencing Center for Infectious Disease"/>
            <person name="Wu L."/>
            <person name="Ma J."/>
        </authorList>
    </citation>
    <scope>NUCLEOTIDE SEQUENCE [LARGE SCALE GENOMIC DNA]</scope>
    <source>
        <strain evidence="6">CCUG 58760</strain>
    </source>
</reference>
<accession>A0ABW0GA76</accession>
<keyword evidence="3 5" id="KW-0067">ATP-binding</keyword>
<gene>
    <name evidence="5" type="ORF">ACFPMG_21705</name>
</gene>
<evidence type="ECO:0000256" key="2">
    <source>
        <dbReference type="ARBA" id="ARBA00022741"/>
    </source>
</evidence>
<keyword evidence="2" id="KW-0547">Nucleotide-binding</keyword>
<dbReference type="PANTHER" id="PTHR42781:SF4">
    <property type="entry name" value="SPERMIDINE_PUTRESCINE IMPORT ATP-BINDING PROTEIN POTA"/>
    <property type="match status" value="1"/>
</dbReference>
<dbReference type="Gene3D" id="2.40.50.100">
    <property type="match status" value="1"/>
</dbReference>